<keyword evidence="2" id="KW-1134">Transmembrane beta strand</keyword>
<dbReference type="PANTHER" id="PTHR30203">
    <property type="entry name" value="OUTER MEMBRANE CATION EFFLUX PROTEIN"/>
    <property type="match status" value="1"/>
</dbReference>
<keyword evidence="2" id="KW-0564">Palmitate</keyword>
<dbReference type="SUPFAM" id="SSF56954">
    <property type="entry name" value="Outer membrane efflux proteins (OEP)"/>
    <property type="match status" value="1"/>
</dbReference>
<dbReference type="Gene3D" id="2.20.200.10">
    <property type="entry name" value="Outer membrane efflux proteins (OEP)"/>
    <property type="match status" value="1"/>
</dbReference>
<keyword evidence="4" id="KW-1185">Reference proteome</keyword>
<dbReference type="Gene3D" id="1.20.1600.10">
    <property type="entry name" value="Outer membrane efflux proteins (OEP)"/>
    <property type="match status" value="1"/>
</dbReference>
<comment type="subcellular location">
    <subcellularLocation>
        <location evidence="2">Cell membrane</location>
        <topology evidence="2">Lipid-anchor</topology>
    </subcellularLocation>
</comment>
<dbReference type="PANTHER" id="PTHR30203:SF33">
    <property type="entry name" value="BLR4455 PROTEIN"/>
    <property type="match status" value="1"/>
</dbReference>
<name>A0ABV5CER8_9SPHI</name>
<dbReference type="InterPro" id="IPR003423">
    <property type="entry name" value="OMP_efflux"/>
</dbReference>
<gene>
    <name evidence="3" type="ORF">WKR92_08560</name>
</gene>
<evidence type="ECO:0000256" key="1">
    <source>
        <dbReference type="ARBA" id="ARBA00007613"/>
    </source>
</evidence>
<evidence type="ECO:0000313" key="3">
    <source>
        <dbReference type="EMBL" id="MFB5945885.1"/>
    </source>
</evidence>
<protein>
    <submittedName>
        <fullName evidence="3">Efflux transporter outer membrane subunit</fullName>
    </submittedName>
</protein>
<comment type="caution">
    <text evidence="3">The sequence shown here is derived from an EMBL/GenBank/DDBJ whole genome shotgun (WGS) entry which is preliminary data.</text>
</comment>
<keyword evidence="2" id="KW-0449">Lipoprotein</keyword>
<dbReference type="Pfam" id="PF02321">
    <property type="entry name" value="OEP"/>
    <property type="match status" value="2"/>
</dbReference>
<dbReference type="PROSITE" id="PS51257">
    <property type="entry name" value="PROKAR_LIPOPROTEIN"/>
    <property type="match status" value="1"/>
</dbReference>
<dbReference type="NCBIfam" id="TIGR01845">
    <property type="entry name" value="outer_NodT"/>
    <property type="match status" value="1"/>
</dbReference>
<dbReference type="InterPro" id="IPR010131">
    <property type="entry name" value="MdtP/NodT-like"/>
</dbReference>
<keyword evidence="2" id="KW-0812">Transmembrane</keyword>
<dbReference type="EMBL" id="JBBVGT010000002">
    <property type="protein sequence ID" value="MFB5945885.1"/>
    <property type="molecule type" value="Genomic_DNA"/>
</dbReference>
<reference evidence="3 4" key="1">
    <citation type="submission" date="2024-04" db="EMBL/GenBank/DDBJ databases">
        <title>Albibacterium profundi sp. nov., isolated from sediment of the Challenger Deep of Mariana Trench.</title>
        <authorList>
            <person name="Wang Y."/>
        </authorList>
    </citation>
    <scope>NUCLEOTIDE SEQUENCE [LARGE SCALE GENOMIC DNA]</scope>
    <source>
        <strain evidence="3 4">RHL897</strain>
    </source>
</reference>
<sequence>MNKLRNIFFVMICLLVTLSACRIGKDYQRPDLNLPDSYRNGPATADTISIGDIPWDEFFKDSTLLALIDTAIVYNYDIQRAMKNIAIADQINREARAQFLPEINGNIATIDRDFRSENFYSGPTQKWYEEKGKEPPKNMYTYTPQHSSGVSLSWELDIWGKIRRQNESAAASYLQTHEARKLIQTQLVAEIAQGYYNLLMLDAQLEVANRNLRLTDSTLRIIQLQYDAGKTTSLAIQQTRSQRLSAQSLIPQLERELAIQENALRALAGQMPDSVDRSGKLEDFLENSISAGVPLYMVTNRPDVRASELALRAANAEVGVAQAYRYPSLTIDATGGVLSMLPSNWVSIPGSLFGGIIGSITQPIFSRRKLKTDFEVAKLERDKAELDFQEDVLTAINEITNSLITLEKLREEHDITIERVKVAQLGIKQSDLLFKAGRATYLEIINAQKTAIDSELELVSLKQQLLLARVDLYRALGGGWQSKQDMN</sequence>
<accession>A0ABV5CER8</accession>
<keyword evidence="2" id="KW-0472">Membrane</keyword>
<evidence type="ECO:0000256" key="2">
    <source>
        <dbReference type="RuleBase" id="RU362097"/>
    </source>
</evidence>
<evidence type="ECO:0000313" key="4">
    <source>
        <dbReference type="Proteomes" id="UP001580928"/>
    </source>
</evidence>
<dbReference type="RefSeq" id="WP_375557416.1">
    <property type="nucleotide sequence ID" value="NZ_JBBVGT010000002.1"/>
</dbReference>
<comment type="similarity">
    <text evidence="1 2">Belongs to the outer membrane factor (OMF) (TC 1.B.17) family.</text>
</comment>
<proteinExistence type="inferred from homology"/>
<dbReference type="Proteomes" id="UP001580928">
    <property type="component" value="Unassembled WGS sequence"/>
</dbReference>
<organism evidence="3 4">
    <name type="scientific">Albibacterium profundi</name>
    <dbReference type="NCBI Taxonomy" id="3134906"/>
    <lineage>
        <taxon>Bacteria</taxon>
        <taxon>Pseudomonadati</taxon>
        <taxon>Bacteroidota</taxon>
        <taxon>Sphingobacteriia</taxon>
        <taxon>Sphingobacteriales</taxon>
        <taxon>Sphingobacteriaceae</taxon>
        <taxon>Albibacterium</taxon>
    </lineage>
</organism>